<dbReference type="Proteomes" id="UP001169719">
    <property type="component" value="Unassembled WGS sequence"/>
</dbReference>
<keyword evidence="2" id="KW-1185">Reference proteome</keyword>
<protein>
    <submittedName>
        <fullName evidence="1">Uncharacterized protein</fullName>
    </submittedName>
</protein>
<gene>
    <name evidence="1" type="ORF">QWJ08_20885</name>
</gene>
<organism evidence="1 2">
    <name type="scientific">Vibrio agarivorans</name>
    <dbReference type="NCBI Taxonomy" id="153622"/>
    <lineage>
        <taxon>Bacteria</taxon>
        <taxon>Pseudomonadati</taxon>
        <taxon>Pseudomonadota</taxon>
        <taxon>Gammaproteobacteria</taxon>
        <taxon>Vibrionales</taxon>
        <taxon>Vibrionaceae</taxon>
        <taxon>Vibrio</taxon>
    </lineage>
</organism>
<dbReference type="RefSeq" id="WP_289963962.1">
    <property type="nucleotide sequence ID" value="NZ_JAUEOZ010000003.1"/>
</dbReference>
<sequence>MNFLKNYFVRMESPTHFWQGLHIYSTCGYQLLIEEEGEGRLPELNQSFLSKLTTGQYNSLIGIDNVFGNKELWSDSCEKAKLGYEYKLVTTKPSKILTAIDSGFLLMDIKDSEQFWCNDDPKPYLQKLYKEAQRLSGGSLSLLEEFVAEINREV</sequence>
<reference evidence="1" key="1">
    <citation type="submission" date="2024-05" db="EMBL/GenBank/DDBJ databases">
        <title>Genome Sequences of Four Agar- Degrading Marine Bacteria.</title>
        <authorList>
            <person name="Phillips E.K."/>
            <person name="Shaffer J.C."/>
            <person name="Henson M.W."/>
            <person name="Temperton B."/>
            <person name="Thrash C.J."/>
            <person name="Martin M.O."/>
        </authorList>
    </citation>
    <scope>NUCLEOTIDE SEQUENCE</scope>
    <source>
        <strain evidence="1">EKP203</strain>
    </source>
</reference>
<evidence type="ECO:0000313" key="1">
    <source>
        <dbReference type="EMBL" id="MDN2483811.1"/>
    </source>
</evidence>
<dbReference type="EMBL" id="JAUEOZ010000003">
    <property type="protein sequence ID" value="MDN2483811.1"/>
    <property type="molecule type" value="Genomic_DNA"/>
</dbReference>
<comment type="caution">
    <text evidence="1">The sequence shown here is derived from an EMBL/GenBank/DDBJ whole genome shotgun (WGS) entry which is preliminary data.</text>
</comment>
<accession>A0ABT7Y749</accession>
<evidence type="ECO:0000313" key="2">
    <source>
        <dbReference type="Proteomes" id="UP001169719"/>
    </source>
</evidence>
<name>A0ABT7Y749_9VIBR</name>
<proteinExistence type="predicted"/>